<comment type="caution">
    <text evidence="3">The sequence shown here is derived from an EMBL/GenBank/DDBJ whole genome shotgun (WGS) entry which is preliminary data.</text>
</comment>
<dbReference type="GO" id="GO:0000470">
    <property type="term" value="P:maturation of LSU-rRNA"/>
    <property type="evidence" value="ECO:0007669"/>
    <property type="project" value="TreeGrafter"/>
</dbReference>
<evidence type="ECO:0000256" key="1">
    <source>
        <dbReference type="SAM" id="MobiDB-lite"/>
    </source>
</evidence>
<feature type="compositionally biased region" description="Acidic residues" evidence="1">
    <location>
        <begin position="336"/>
        <end position="353"/>
    </location>
</feature>
<dbReference type="PROSITE" id="PS50833">
    <property type="entry name" value="BRIX"/>
    <property type="match status" value="1"/>
</dbReference>
<feature type="region of interest" description="Disordered" evidence="1">
    <location>
        <begin position="336"/>
        <end position="379"/>
    </location>
</feature>
<feature type="domain" description="Brix" evidence="2">
    <location>
        <begin position="129"/>
        <end position="314"/>
    </location>
</feature>
<dbReference type="EMBL" id="NBII01000004">
    <property type="protein sequence ID" value="PAV19708.1"/>
    <property type="molecule type" value="Genomic_DNA"/>
</dbReference>
<dbReference type="Gene3D" id="3.40.50.10480">
    <property type="entry name" value="Probable brix-domain ribosomal biogenesis protein"/>
    <property type="match status" value="1"/>
</dbReference>
<dbReference type="OrthoDB" id="264354at2759"/>
<dbReference type="STRING" id="2282107.A0A286UJH6"/>
<dbReference type="GO" id="GO:0000460">
    <property type="term" value="P:maturation of 5.8S rRNA"/>
    <property type="evidence" value="ECO:0007669"/>
    <property type="project" value="TreeGrafter"/>
</dbReference>
<gene>
    <name evidence="3" type="ORF">PNOK_0464200</name>
</gene>
<name>A0A286UJH6_9AGAM</name>
<dbReference type="SMART" id="SM00879">
    <property type="entry name" value="Brix"/>
    <property type="match status" value="1"/>
</dbReference>
<dbReference type="Pfam" id="PF04427">
    <property type="entry name" value="Brix"/>
    <property type="match status" value="1"/>
</dbReference>
<dbReference type="PANTHER" id="PTHR22734:SF3">
    <property type="entry name" value="RIBOSOME PRODUCTION FACTOR 1"/>
    <property type="match status" value="1"/>
</dbReference>
<dbReference type="InParanoid" id="A0A286UJH6"/>
<accession>A0A286UJH6</accession>
<evidence type="ECO:0000313" key="4">
    <source>
        <dbReference type="Proteomes" id="UP000217199"/>
    </source>
</evidence>
<dbReference type="GO" id="GO:0005730">
    <property type="term" value="C:nucleolus"/>
    <property type="evidence" value="ECO:0007669"/>
    <property type="project" value="TreeGrafter"/>
</dbReference>
<keyword evidence="4" id="KW-1185">Reference proteome</keyword>
<feature type="region of interest" description="Disordered" evidence="1">
    <location>
        <begin position="17"/>
        <end position="102"/>
    </location>
</feature>
<dbReference type="FunCoup" id="A0A286UJH6">
    <property type="interactions" value="527"/>
</dbReference>
<dbReference type="GO" id="GO:0030687">
    <property type="term" value="C:preribosome, large subunit precursor"/>
    <property type="evidence" value="ECO:0007669"/>
    <property type="project" value="TreeGrafter"/>
</dbReference>
<evidence type="ECO:0000259" key="2">
    <source>
        <dbReference type="PROSITE" id="PS50833"/>
    </source>
</evidence>
<dbReference type="AlphaFoldDB" id="A0A286UJH6"/>
<protein>
    <submittedName>
        <fullName evidence="3">Brix-domain-containing</fullName>
    </submittedName>
</protein>
<dbReference type="InterPro" id="IPR007109">
    <property type="entry name" value="Brix"/>
</dbReference>
<evidence type="ECO:0000313" key="3">
    <source>
        <dbReference type="EMBL" id="PAV19708.1"/>
    </source>
</evidence>
<organism evidence="3 4">
    <name type="scientific">Pyrrhoderma noxium</name>
    <dbReference type="NCBI Taxonomy" id="2282107"/>
    <lineage>
        <taxon>Eukaryota</taxon>
        <taxon>Fungi</taxon>
        <taxon>Dikarya</taxon>
        <taxon>Basidiomycota</taxon>
        <taxon>Agaricomycotina</taxon>
        <taxon>Agaricomycetes</taxon>
        <taxon>Hymenochaetales</taxon>
        <taxon>Hymenochaetaceae</taxon>
        <taxon>Pyrrhoderma</taxon>
    </lineage>
</organism>
<dbReference type="InterPro" id="IPR044281">
    <property type="entry name" value="IMP4/RPF1"/>
</dbReference>
<feature type="compositionally biased region" description="Polar residues" evidence="1">
    <location>
        <begin position="72"/>
        <end position="102"/>
    </location>
</feature>
<feature type="compositionally biased region" description="Basic and acidic residues" evidence="1">
    <location>
        <begin position="30"/>
        <end position="44"/>
    </location>
</feature>
<sequence>MTTSRFEASEIKNKIKRDEVSRKSKKKKQQDKLQRRLARAKIEVNDPMAKKKRLAENVPKTLDNTREYDPSFMTSVPRTQTETSVEEGSSAQASGPSKETTNESLLDVSLDPFASYFETALNADASSAPKVLITTSAKATKTTFEFCDELVNVIPGAEFIRRKKGKNFEMGNIAYWASKRNYTNLIVVNEDMKRPNAITFTHLPQGPSAYFKLSSVILSKQISGHARSTSHFPELVLNNFATRLGHTVGRMFQTLFPPLPEFQGRQVVTLHNQRDFLFFRRHRYAFRSAEKAALQEIGPRFTLKLKWMKKGIPAVHSLGNPALPLEVAHTSEDDIFEQDESPAEVLEDGEGGEDVEKKDSTERHLSPPPPPTQDEYIWMWKPEAETTRRTFFL</sequence>
<dbReference type="Proteomes" id="UP000217199">
    <property type="component" value="Unassembled WGS sequence"/>
</dbReference>
<dbReference type="FunFam" id="3.40.50.10480:FF:000002">
    <property type="entry name" value="Ribosome production factor 1"/>
    <property type="match status" value="1"/>
</dbReference>
<dbReference type="SUPFAM" id="SSF52954">
    <property type="entry name" value="Class II aaRS ABD-related"/>
    <property type="match status" value="1"/>
</dbReference>
<dbReference type="GO" id="GO:0042134">
    <property type="term" value="F:rRNA primary transcript binding"/>
    <property type="evidence" value="ECO:0007669"/>
    <property type="project" value="InterPro"/>
</dbReference>
<proteinExistence type="predicted"/>
<feature type="compositionally biased region" description="Basic and acidic residues" evidence="1">
    <location>
        <begin position="354"/>
        <end position="365"/>
    </location>
</feature>
<reference evidence="3 4" key="1">
    <citation type="journal article" date="2017" name="Mol. Ecol.">
        <title>Comparative and population genomic landscape of Phellinus noxius: A hypervariable fungus causing root rot in trees.</title>
        <authorList>
            <person name="Chung C.L."/>
            <person name="Lee T.J."/>
            <person name="Akiba M."/>
            <person name="Lee H.H."/>
            <person name="Kuo T.H."/>
            <person name="Liu D."/>
            <person name="Ke H.M."/>
            <person name="Yokoi T."/>
            <person name="Roa M.B."/>
            <person name="Lu M.J."/>
            <person name="Chang Y.Y."/>
            <person name="Ann P.J."/>
            <person name="Tsai J.N."/>
            <person name="Chen C.Y."/>
            <person name="Tzean S.S."/>
            <person name="Ota Y."/>
            <person name="Hattori T."/>
            <person name="Sahashi N."/>
            <person name="Liou R.F."/>
            <person name="Kikuchi T."/>
            <person name="Tsai I.J."/>
        </authorList>
    </citation>
    <scope>NUCLEOTIDE SEQUENCE [LARGE SCALE GENOMIC DNA]</scope>
    <source>
        <strain evidence="3 4">FFPRI411160</strain>
    </source>
</reference>
<dbReference type="PANTHER" id="PTHR22734">
    <property type="entry name" value="U3 SMALL NUCLEOLAR RIBONUCLEOPROTEIN PROTEIN IMP4"/>
    <property type="match status" value="1"/>
</dbReference>